<dbReference type="PROSITE" id="PS50166">
    <property type="entry name" value="IMPORTIN_B_NT"/>
    <property type="match status" value="1"/>
</dbReference>
<dbReference type="Pfam" id="PF02985">
    <property type="entry name" value="HEAT"/>
    <property type="match status" value="1"/>
</dbReference>
<reference evidence="12 13" key="1">
    <citation type="submission" date="2022-01" db="EMBL/GenBank/DDBJ databases">
        <title>A high-quality chromosome-level genome assembly of rohu carp, Labeo rohita.</title>
        <authorList>
            <person name="Arick M.A. II"/>
            <person name="Hsu C.-Y."/>
            <person name="Magbanua Z."/>
            <person name="Pechanova O."/>
            <person name="Grover C."/>
            <person name="Miller E."/>
            <person name="Thrash A."/>
            <person name="Ezzel L."/>
            <person name="Alam S."/>
            <person name="Benzie J."/>
            <person name="Hamilton M."/>
            <person name="Karsi A."/>
            <person name="Lawrence M.L."/>
            <person name="Peterson D.G."/>
        </authorList>
    </citation>
    <scope>NUCLEOTIDE SEQUENCE [LARGE SCALE GENOMIC DNA]</scope>
    <source>
        <strain evidence="13">BAU-BD-2019</strain>
        <tissue evidence="12">Blood</tissue>
    </source>
</reference>
<dbReference type="InterPro" id="IPR001494">
    <property type="entry name" value="Importin-beta_N"/>
</dbReference>
<dbReference type="SUPFAM" id="SSF48371">
    <property type="entry name" value="ARM repeat"/>
    <property type="match status" value="1"/>
</dbReference>
<feature type="compositionally biased region" description="Acidic residues" evidence="10">
    <location>
        <begin position="305"/>
        <end position="320"/>
    </location>
</feature>
<comment type="caution">
    <text evidence="12">The sequence shown here is derived from an EMBL/GenBank/DDBJ whole genome shotgun (WGS) entry which is preliminary data.</text>
</comment>
<dbReference type="PANTHER" id="PTHR10527">
    <property type="entry name" value="IMPORTIN BETA"/>
    <property type="match status" value="1"/>
</dbReference>
<dbReference type="SMART" id="SM00913">
    <property type="entry name" value="IBN_N"/>
    <property type="match status" value="2"/>
</dbReference>
<evidence type="ECO:0000256" key="4">
    <source>
        <dbReference type="ARBA" id="ARBA00022490"/>
    </source>
</evidence>
<evidence type="ECO:0000256" key="7">
    <source>
        <dbReference type="ARBA" id="ARBA00022990"/>
    </source>
</evidence>
<dbReference type="InterPro" id="IPR040122">
    <property type="entry name" value="Importin_beta"/>
</dbReference>
<evidence type="ECO:0000256" key="3">
    <source>
        <dbReference type="ARBA" id="ARBA00022448"/>
    </source>
</evidence>
<evidence type="ECO:0000256" key="1">
    <source>
        <dbReference type="ARBA" id="ARBA00004123"/>
    </source>
</evidence>
<accession>A0ABQ8LEF6</accession>
<dbReference type="PROSITE" id="PS50077">
    <property type="entry name" value="HEAT_REPEAT"/>
    <property type="match status" value="1"/>
</dbReference>
<dbReference type="Pfam" id="PF03810">
    <property type="entry name" value="IBN_N"/>
    <property type="match status" value="1"/>
</dbReference>
<dbReference type="InterPro" id="IPR057672">
    <property type="entry name" value="TPR_IPO4/5"/>
</dbReference>
<feature type="domain" description="Importin N-terminal" evidence="11">
    <location>
        <begin position="23"/>
        <end position="89"/>
    </location>
</feature>
<evidence type="ECO:0000256" key="8">
    <source>
        <dbReference type="ARBA" id="ARBA00023242"/>
    </source>
</evidence>
<keyword evidence="13" id="KW-1185">Reference proteome</keyword>
<comment type="subcellular location">
    <subcellularLocation>
        <location evidence="2">Cytoplasm</location>
    </subcellularLocation>
    <subcellularLocation>
        <location evidence="1">Nucleus</location>
    </subcellularLocation>
</comment>
<evidence type="ECO:0000313" key="13">
    <source>
        <dbReference type="Proteomes" id="UP000830375"/>
    </source>
</evidence>
<keyword evidence="7" id="KW-0007">Acetylation</keyword>
<dbReference type="InterPro" id="IPR058584">
    <property type="entry name" value="IMB1_TNPO1-like_TPR"/>
</dbReference>
<keyword evidence="8" id="KW-0539">Nucleus</keyword>
<evidence type="ECO:0000256" key="10">
    <source>
        <dbReference type="SAM" id="MobiDB-lite"/>
    </source>
</evidence>
<evidence type="ECO:0000259" key="11">
    <source>
        <dbReference type="PROSITE" id="PS50166"/>
    </source>
</evidence>
<evidence type="ECO:0000256" key="6">
    <source>
        <dbReference type="ARBA" id="ARBA00022927"/>
    </source>
</evidence>
<proteinExistence type="predicted"/>
<dbReference type="InterPro" id="IPR000357">
    <property type="entry name" value="HEAT"/>
</dbReference>
<gene>
    <name evidence="12" type="ORF">H4Q32_020311</name>
</gene>
<dbReference type="Pfam" id="PF25780">
    <property type="entry name" value="TPR_IPO5"/>
    <property type="match status" value="1"/>
</dbReference>
<dbReference type="Proteomes" id="UP000830375">
    <property type="component" value="Unassembled WGS sequence"/>
</dbReference>
<protein>
    <submittedName>
        <fullName evidence="12">Importin-4</fullName>
    </submittedName>
</protein>
<keyword evidence="4" id="KW-0963">Cytoplasm</keyword>
<name>A0ABQ8LEF6_LABRO</name>
<feature type="region of interest" description="Disordered" evidence="10">
    <location>
        <begin position="302"/>
        <end position="323"/>
    </location>
</feature>
<dbReference type="InterPro" id="IPR021133">
    <property type="entry name" value="HEAT_type_2"/>
</dbReference>
<keyword evidence="5" id="KW-0677">Repeat</keyword>
<organism evidence="12 13">
    <name type="scientific">Labeo rohita</name>
    <name type="common">Indian major carp</name>
    <name type="synonym">Cyprinus rohita</name>
    <dbReference type="NCBI Taxonomy" id="84645"/>
    <lineage>
        <taxon>Eukaryota</taxon>
        <taxon>Metazoa</taxon>
        <taxon>Chordata</taxon>
        <taxon>Craniata</taxon>
        <taxon>Vertebrata</taxon>
        <taxon>Euteleostomi</taxon>
        <taxon>Actinopterygii</taxon>
        <taxon>Neopterygii</taxon>
        <taxon>Teleostei</taxon>
        <taxon>Ostariophysi</taxon>
        <taxon>Cypriniformes</taxon>
        <taxon>Cyprinidae</taxon>
        <taxon>Labeoninae</taxon>
        <taxon>Labeonini</taxon>
        <taxon>Labeo</taxon>
    </lineage>
</organism>
<dbReference type="Pfam" id="PF25574">
    <property type="entry name" value="TPR_IMB1"/>
    <property type="match status" value="1"/>
</dbReference>
<keyword evidence="3" id="KW-0813">Transport</keyword>
<dbReference type="Gene3D" id="1.25.10.10">
    <property type="entry name" value="Leucine-rich Repeat Variant"/>
    <property type="match status" value="2"/>
</dbReference>
<evidence type="ECO:0000256" key="9">
    <source>
        <dbReference type="PROSITE-ProRule" id="PRU00103"/>
    </source>
</evidence>
<dbReference type="InterPro" id="IPR011989">
    <property type="entry name" value="ARM-like"/>
</dbReference>
<dbReference type="EMBL" id="JACTAM010000024">
    <property type="protein sequence ID" value="KAI2649101.1"/>
    <property type="molecule type" value="Genomic_DNA"/>
</dbReference>
<dbReference type="InterPro" id="IPR016024">
    <property type="entry name" value="ARM-type_fold"/>
</dbReference>
<evidence type="ECO:0000313" key="12">
    <source>
        <dbReference type="EMBL" id="KAI2649101.1"/>
    </source>
</evidence>
<keyword evidence="6" id="KW-0653">Protein transport</keyword>
<evidence type="ECO:0000256" key="5">
    <source>
        <dbReference type="ARBA" id="ARBA00022737"/>
    </source>
</evidence>
<evidence type="ECO:0000256" key="2">
    <source>
        <dbReference type="ARBA" id="ARBA00004496"/>
    </source>
</evidence>
<sequence length="939" mass="103700">MSEELERILARLTEPDNAVIQQATAELKQAFKDPAIIPALCAVMTGSQNPQVRQSAAVMLRMRVRKHWKKISPDHRESLKAVVLQALQQETEHTVRHSLSQLSAVLVKHETPDRWPALLALLNQSTKSNNPQDRQVGLLLLSKVVGSNPEPFKPHYKQLLQLFGTVLQDLNNPTALYYCILTLTAITAYTGTEEMNLMRSLIPKLLVALKHLIQADQDQASEAMEVFDELMESEVSIVVPHIAEIVRFCLEISADVSLSDSIRVKALSCIAVLIRLKSKTVLKHKLLQPILQVVFPILSAAPPPGEEDPEDEENDTEGDSENPKHFAVQVIDTMALHMPPEKLFNQLMPFTQACLSSENPYERKGVCRSLSDNNQVVRSAALFALGQFSEHLQPDVSKFHAELMPLLHGYLSAVNQTKIGHMTKAFYALENFLENLGQEIEPYLPTLMETMLSALNNAENLKLKELAVSAIGAIANAAKEMLVPYFPPIIESLKGFLTDTREEMRALQTQALDTLSVLARTVGKEVFSPLAAECVQLGLNLTDAVDDPDLRRCTYSLFSAVSEVSPDCLAAHLTPITTVMLLSLRSTEGVTAHLDEDKQFVLLDDDDADDEGEEGDAVLDEEGETEVDDRDVAGFSVENAYIDEKEDACDALGEIAFNTGVAFQPFLESSFQQVYELRDFPHEDVRRAAFGAMGQFCRAQHKVWKENPTEANHQGEALKAPGILAEISNTIKDVLKKKTVCQDVGGDEADDDEQQAEFDAMLQEFAGVAGGRVVAGRLSNRLLPVLVAGVKDSDAEVRNNSVFALGVLAQAAGPIIASDYPMMLSLFSNLLSKESDLRVFPALVARLPLKEDMEENKTIYSCLTFLYSHKPVLVVNHLKPIIAAAAHLLGMKDVDNETQNTLLMLLRGLAQQHAQEFESAVMSLPDEQRNKMTMAVTQS</sequence>
<feature type="repeat" description="HEAT" evidence="9">
    <location>
        <begin position="782"/>
        <end position="820"/>
    </location>
</feature>